<sequence>MGCRFVLYPAWPTVFFRPCAPFPFSLISRARWPRGATRSYRRRAAASISLSSSRRSLPLPWIGACLAGDRAPCLDWLGGVLLSSSCGAQIDAVPSLWRGQVDLLAGHLYPSLAARRLTAQRFSPPSGSSLARLPRLHDIASSSTSDSW</sequence>
<evidence type="ECO:0000313" key="3">
    <source>
        <dbReference type="Proteomes" id="UP000008810"/>
    </source>
</evidence>
<organism evidence="1">
    <name type="scientific">Brachypodium distachyon</name>
    <name type="common">Purple false brome</name>
    <name type="synonym">Trachynia distachya</name>
    <dbReference type="NCBI Taxonomy" id="15368"/>
    <lineage>
        <taxon>Eukaryota</taxon>
        <taxon>Viridiplantae</taxon>
        <taxon>Streptophyta</taxon>
        <taxon>Embryophyta</taxon>
        <taxon>Tracheophyta</taxon>
        <taxon>Spermatophyta</taxon>
        <taxon>Magnoliopsida</taxon>
        <taxon>Liliopsida</taxon>
        <taxon>Poales</taxon>
        <taxon>Poaceae</taxon>
        <taxon>BOP clade</taxon>
        <taxon>Pooideae</taxon>
        <taxon>Stipodae</taxon>
        <taxon>Brachypodieae</taxon>
        <taxon>Brachypodium</taxon>
    </lineage>
</organism>
<reference evidence="1 2" key="1">
    <citation type="journal article" date="2010" name="Nature">
        <title>Genome sequencing and analysis of the model grass Brachypodium distachyon.</title>
        <authorList>
            <consortium name="International Brachypodium Initiative"/>
        </authorList>
    </citation>
    <scope>NUCLEOTIDE SEQUENCE [LARGE SCALE GENOMIC DNA]</scope>
    <source>
        <strain evidence="1 2">Bd21</strain>
    </source>
</reference>
<reference evidence="1" key="2">
    <citation type="submission" date="2017-06" db="EMBL/GenBank/DDBJ databases">
        <title>WGS assembly of Brachypodium distachyon.</title>
        <authorList>
            <consortium name="The International Brachypodium Initiative"/>
            <person name="Lucas S."/>
            <person name="Harmon-Smith M."/>
            <person name="Lail K."/>
            <person name="Tice H."/>
            <person name="Grimwood J."/>
            <person name="Bruce D."/>
            <person name="Barry K."/>
            <person name="Shu S."/>
            <person name="Lindquist E."/>
            <person name="Wang M."/>
            <person name="Pitluck S."/>
            <person name="Vogel J.P."/>
            <person name="Garvin D.F."/>
            <person name="Mockler T.C."/>
            <person name="Schmutz J."/>
            <person name="Rokhsar D."/>
            <person name="Bevan M.W."/>
        </authorList>
    </citation>
    <scope>NUCLEOTIDE SEQUENCE</scope>
    <source>
        <strain evidence="1">Bd21</strain>
    </source>
</reference>
<reference evidence="2" key="3">
    <citation type="submission" date="2018-08" db="UniProtKB">
        <authorList>
            <consortium name="EnsemblPlants"/>
        </authorList>
    </citation>
    <scope>IDENTIFICATION</scope>
    <source>
        <strain evidence="2">cv. Bd21</strain>
    </source>
</reference>
<dbReference type="EnsemblPlants" id="KQK18129">
    <property type="protein sequence ID" value="KQK18129"/>
    <property type="gene ID" value="BRADI_1g39042v3"/>
</dbReference>
<accession>A0A0Q3L4P3</accession>
<dbReference type="AlphaFoldDB" id="A0A0Q3L4P3"/>
<evidence type="ECO:0000313" key="1">
    <source>
        <dbReference type="EMBL" id="KQK18129.1"/>
    </source>
</evidence>
<gene>
    <name evidence="1" type="ORF">BRADI_1g39042v3</name>
</gene>
<evidence type="ECO:0000313" key="2">
    <source>
        <dbReference type="EnsemblPlants" id="KQK18129"/>
    </source>
</evidence>
<keyword evidence="3" id="KW-1185">Reference proteome</keyword>
<name>A0A0Q3L4P3_BRADI</name>
<protein>
    <submittedName>
        <fullName evidence="1 2">Uncharacterized protein</fullName>
    </submittedName>
</protein>
<dbReference type="EMBL" id="CM000880">
    <property type="protein sequence ID" value="KQK18129.1"/>
    <property type="molecule type" value="Genomic_DNA"/>
</dbReference>
<dbReference type="Proteomes" id="UP000008810">
    <property type="component" value="Chromosome 1"/>
</dbReference>
<dbReference type="Gramene" id="KQK18129">
    <property type="protein sequence ID" value="KQK18129"/>
    <property type="gene ID" value="BRADI_1g39042v3"/>
</dbReference>
<dbReference type="InParanoid" id="A0A0Q3L4P3"/>
<proteinExistence type="predicted"/>